<name>A0A4Q0I4L6_9FIRM</name>
<dbReference type="GO" id="GO:0016491">
    <property type="term" value="F:oxidoreductase activity"/>
    <property type="evidence" value="ECO:0007669"/>
    <property type="project" value="UniProtKB-KW"/>
</dbReference>
<protein>
    <submittedName>
        <fullName evidence="4">SDR family NAD(P)-dependent oxidoreductase</fullName>
    </submittedName>
</protein>
<evidence type="ECO:0000256" key="2">
    <source>
        <dbReference type="ARBA" id="ARBA00023002"/>
    </source>
</evidence>
<comment type="similarity">
    <text evidence="1 3">Belongs to the short-chain dehydrogenases/reductases (SDR) family.</text>
</comment>
<dbReference type="Gene3D" id="3.40.50.720">
    <property type="entry name" value="NAD(P)-binding Rossmann-like Domain"/>
    <property type="match status" value="1"/>
</dbReference>
<dbReference type="PRINTS" id="PR00080">
    <property type="entry name" value="SDRFAMILY"/>
</dbReference>
<dbReference type="PRINTS" id="PR00081">
    <property type="entry name" value="GDHRDH"/>
</dbReference>
<dbReference type="PANTHER" id="PTHR42901">
    <property type="entry name" value="ALCOHOL DEHYDROGENASE"/>
    <property type="match status" value="1"/>
</dbReference>
<evidence type="ECO:0000313" key="5">
    <source>
        <dbReference type="Proteomes" id="UP000289166"/>
    </source>
</evidence>
<dbReference type="InterPro" id="IPR036291">
    <property type="entry name" value="NAD(P)-bd_dom_sf"/>
</dbReference>
<keyword evidence="5" id="KW-1185">Reference proteome</keyword>
<evidence type="ECO:0000256" key="1">
    <source>
        <dbReference type="ARBA" id="ARBA00006484"/>
    </source>
</evidence>
<dbReference type="RefSeq" id="WP_069193166.1">
    <property type="nucleotide sequence ID" value="NZ_RLII01000014.1"/>
</dbReference>
<dbReference type="Proteomes" id="UP000289166">
    <property type="component" value="Unassembled WGS sequence"/>
</dbReference>
<keyword evidence="2" id="KW-0560">Oxidoreductase</keyword>
<dbReference type="OrthoDB" id="9808814at2"/>
<dbReference type="AlphaFoldDB" id="A0A4Q0I4L6"/>
<dbReference type="Pfam" id="PF00106">
    <property type="entry name" value="adh_short"/>
    <property type="match status" value="1"/>
</dbReference>
<gene>
    <name evidence="4" type="ORF">EFD62_10865</name>
</gene>
<dbReference type="InterPro" id="IPR002347">
    <property type="entry name" value="SDR_fam"/>
</dbReference>
<dbReference type="PANTHER" id="PTHR42901:SF1">
    <property type="entry name" value="ALCOHOL DEHYDROGENASE"/>
    <property type="match status" value="1"/>
</dbReference>
<organism evidence="4 5">
    <name type="scientific">Acetivibrio mesophilus</name>
    <dbReference type="NCBI Taxonomy" id="2487273"/>
    <lineage>
        <taxon>Bacteria</taxon>
        <taxon>Bacillati</taxon>
        <taxon>Bacillota</taxon>
        <taxon>Clostridia</taxon>
        <taxon>Eubacteriales</taxon>
        <taxon>Oscillospiraceae</taxon>
        <taxon>Acetivibrio</taxon>
    </lineage>
</organism>
<comment type="caution">
    <text evidence="4">The sequence shown here is derived from an EMBL/GenBank/DDBJ whole genome shotgun (WGS) entry which is preliminary data.</text>
</comment>
<dbReference type="SUPFAM" id="SSF51735">
    <property type="entry name" value="NAD(P)-binding Rossmann-fold domains"/>
    <property type="match status" value="1"/>
</dbReference>
<proteinExistence type="inferred from homology"/>
<dbReference type="EMBL" id="RLII01000014">
    <property type="protein sequence ID" value="RXE58665.1"/>
    <property type="molecule type" value="Genomic_DNA"/>
</dbReference>
<dbReference type="CDD" id="cd05233">
    <property type="entry name" value="SDR_c"/>
    <property type="match status" value="1"/>
</dbReference>
<accession>A0A4Q0I4L6</accession>
<sequence>MNKKKNVAIITGASSGLGKEFVNLILNDDEIDEIWAIARDEKKLQALLEEGGKKIKPFSIDLSIIDEIKKFEEEIKKQDIVIKILINNAGFAKFCSYDDLSIDESINMVDLNVSGVVAMGLVCIPYMERGSHILNISSQASFQPLPYQNIYSSTKAFVRNYSRALNVELKDRGISVTAVCPGWMKTALFDRAAIGAEKATNNFSGMVTPDKVAKKALKDAKKNKDISVYGIYVKFCHLMAKLLPQKMMMKVWLMQQKIG</sequence>
<evidence type="ECO:0000256" key="3">
    <source>
        <dbReference type="RuleBase" id="RU000363"/>
    </source>
</evidence>
<reference evidence="5" key="1">
    <citation type="submission" date="2018-11" db="EMBL/GenBank/DDBJ databases">
        <title>Genome sequencing of a novel mesophilic and cellulolytic organism within the genus Hungateiclostridium.</title>
        <authorList>
            <person name="Rettenmaier R."/>
            <person name="Liebl W."/>
            <person name="Zverlov V."/>
        </authorList>
    </citation>
    <scope>NUCLEOTIDE SEQUENCE [LARGE SCALE GENOMIC DNA]</scope>
    <source>
        <strain evidence="5">N2K1</strain>
    </source>
</reference>
<evidence type="ECO:0000313" key="4">
    <source>
        <dbReference type="EMBL" id="RXE58665.1"/>
    </source>
</evidence>